<keyword evidence="8 9" id="KW-0472">Membrane</keyword>
<dbReference type="GO" id="GO:0055085">
    <property type="term" value="P:transmembrane transport"/>
    <property type="evidence" value="ECO:0007669"/>
    <property type="project" value="InterPro"/>
</dbReference>
<evidence type="ECO:0000256" key="5">
    <source>
        <dbReference type="ARBA" id="ARBA00022692"/>
    </source>
</evidence>
<dbReference type="Pfam" id="PF03116">
    <property type="entry name" value="NQR2_RnfD_RnfE"/>
    <property type="match status" value="1"/>
</dbReference>
<keyword evidence="3" id="KW-0285">Flavoprotein</keyword>
<feature type="transmembrane region" description="Helical" evidence="9">
    <location>
        <begin position="295"/>
        <end position="313"/>
    </location>
</feature>
<reference evidence="10 11" key="2">
    <citation type="submission" date="2018-03" db="EMBL/GenBank/DDBJ databases">
        <title>The ancient ancestry and fast evolution of plastids.</title>
        <authorList>
            <person name="Moore K.R."/>
            <person name="Magnabosco C."/>
            <person name="Momper L."/>
            <person name="Gold D.A."/>
            <person name="Bosak T."/>
            <person name="Fournier G.P."/>
        </authorList>
    </citation>
    <scope>NUCLEOTIDE SEQUENCE [LARGE SCALE GENOMIC DNA]</scope>
    <source>
        <strain evidence="10 11">ULC18</strain>
    </source>
</reference>
<keyword evidence="6" id="KW-1278">Translocase</keyword>
<evidence type="ECO:0000256" key="1">
    <source>
        <dbReference type="ARBA" id="ARBA00022448"/>
    </source>
</evidence>
<dbReference type="PANTHER" id="PTHR30578:SF0">
    <property type="entry name" value="ION-TRANSLOCATING OXIDOREDUCTASE COMPLEX SUBUNIT D"/>
    <property type="match status" value="1"/>
</dbReference>
<dbReference type="GO" id="GO:0005886">
    <property type="term" value="C:plasma membrane"/>
    <property type="evidence" value="ECO:0007669"/>
    <property type="project" value="TreeGrafter"/>
</dbReference>
<evidence type="ECO:0000256" key="2">
    <source>
        <dbReference type="ARBA" id="ARBA00022553"/>
    </source>
</evidence>
<proteinExistence type="predicted"/>
<keyword evidence="7 9" id="KW-1133">Transmembrane helix</keyword>
<evidence type="ECO:0000256" key="7">
    <source>
        <dbReference type="ARBA" id="ARBA00022989"/>
    </source>
</evidence>
<keyword evidence="5 9" id="KW-0812">Transmembrane</keyword>
<evidence type="ECO:0000313" key="11">
    <source>
        <dbReference type="Proteomes" id="UP000239576"/>
    </source>
</evidence>
<comment type="caution">
    <text evidence="10">The sequence shown here is derived from an EMBL/GenBank/DDBJ whole genome shotgun (WGS) entry which is preliminary data.</text>
</comment>
<gene>
    <name evidence="10" type="ORF">C7B82_22590</name>
</gene>
<evidence type="ECO:0000256" key="6">
    <source>
        <dbReference type="ARBA" id="ARBA00022967"/>
    </source>
</evidence>
<reference evidence="11" key="1">
    <citation type="submission" date="2018-02" db="EMBL/GenBank/DDBJ databases">
        <authorList>
            <person name="Moore K."/>
            <person name="Momper L."/>
        </authorList>
    </citation>
    <scope>NUCLEOTIDE SEQUENCE [LARGE SCALE GENOMIC DNA]</scope>
    <source>
        <strain evidence="11">ULC18</strain>
    </source>
</reference>
<sequence length="353" mass="38381">MLLWNDTRVWNDARTYQILFLGLFLVVGLGTRDWTLQPTMIAVAIATCVTTQWVMIAVSHQRSAVSGQPSAVSDHSELSSAAAQSTTQNSKLETQNSKLKTSSFILHPSSFIPPSSFLSSLPSALVTSLGLSILVRADHYSTIVLACVAAIASKFLIRVNGKHVFNPGNFGIVTALTLAPDAWVSPGQWGEEGWYALMFLSCGGLVVGRVGRWDTTVAFLGSYAVLEAVRNVLLGWTWDVWAHRLMSGSLLMFSLFMITDPRTIPNARIGRVLWAMAIALLTFSLRNYLFLSTAVFWALFALAPLSILIDALFPADRFVWGESLGKGAEGMEAVESAGGTEEQEMTVLATQIS</sequence>
<keyword evidence="1" id="KW-0813">Transport</keyword>
<keyword evidence="10" id="KW-0830">Ubiquinone</keyword>
<evidence type="ECO:0000256" key="3">
    <source>
        <dbReference type="ARBA" id="ARBA00022630"/>
    </source>
</evidence>
<evidence type="ECO:0000256" key="9">
    <source>
        <dbReference type="SAM" id="Phobius"/>
    </source>
</evidence>
<dbReference type="PANTHER" id="PTHR30578">
    <property type="entry name" value="ELECTRON TRANSPORT COMPLEX PROTEIN RNFD"/>
    <property type="match status" value="1"/>
</dbReference>
<keyword evidence="2" id="KW-0597">Phosphoprotein</keyword>
<accession>A0A2T1DYQ1</accession>
<feature type="transmembrane region" description="Helical" evidence="9">
    <location>
        <begin position="39"/>
        <end position="58"/>
    </location>
</feature>
<evidence type="ECO:0000313" key="10">
    <source>
        <dbReference type="EMBL" id="PSB25610.1"/>
    </source>
</evidence>
<name>A0A2T1DYQ1_9CYAN</name>
<dbReference type="RefSeq" id="WP_106258807.1">
    <property type="nucleotide sequence ID" value="NZ_CAWNSW010000161.1"/>
</dbReference>
<feature type="transmembrane region" description="Helical" evidence="9">
    <location>
        <begin position="15"/>
        <end position="32"/>
    </location>
</feature>
<dbReference type="OrthoDB" id="9776359at2"/>
<dbReference type="AlphaFoldDB" id="A0A2T1DYQ1"/>
<dbReference type="EMBL" id="PVWK01000123">
    <property type="protein sequence ID" value="PSB25610.1"/>
    <property type="molecule type" value="Genomic_DNA"/>
</dbReference>
<keyword evidence="4" id="KW-0288">FMN</keyword>
<dbReference type="Proteomes" id="UP000239576">
    <property type="component" value="Unassembled WGS sequence"/>
</dbReference>
<evidence type="ECO:0000256" key="4">
    <source>
        <dbReference type="ARBA" id="ARBA00022643"/>
    </source>
</evidence>
<protein>
    <submittedName>
        <fullName evidence="10">Na+-transporting NADH:ubiquinone oxidoreductase, subunit NqrB</fullName>
    </submittedName>
</protein>
<keyword evidence="11" id="KW-1185">Reference proteome</keyword>
<evidence type="ECO:0000256" key="8">
    <source>
        <dbReference type="ARBA" id="ARBA00023136"/>
    </source>
</evidence>
<dbReference type="InterPro" id="IPR004338">
    <property type="entry name" value="NqrB/RnfD"/>
</dbReference>
<organism evidence="10 11">
    <name type="scientific">Stenomitos frigidus ULC18</name>
    <dbReference type="NCBI Taxonomy" id="2107698"/>
    <lineage>
        <taxon>Bacteria</taxon>
        <taxon>Bacillati</taxon>
        <taxon>Cyanobacteriota</taxon>
        <taxon>Cyanophyceae</taxon>
        <taxon>Leptolyngbyales</taxon>
        <taxon>Leptolyngbyaceae</taxon>
        <taxon>Stenomitos</taxon>
    </lineage>
</organism>